<dbReference type="RefSeq" id="WP_048892122.1">
    <property type="nucleotide sequence ID" value="NZ_AP024237.1"/>
</dbReference>
<keyword evidence="2" id="KW-1185">Reference proteome</keyword>
<evidence type="ECO:0000313" key="1">
    <source>
        <dbReference type="EMBL" id="BCO35673.1"/>
    </source>
</evidence>
<evidence type="ECO:0000313" key="2">
    <source>
        <dbReference type="Proteomes" id="UP000595446"/>
    </source>
</evidence>
<organism evidence="1 2">
    <name type="scientific">Mycobacterium heckeshornense</name>
    <dbReference type="NCBI Taxonomy" id="110505"/>
    <lineage>
        <taxon>Bacteria</taxon>
        <taxon>Bacillati</taxon>
        <taxon>Actinomycetota</taxon>
        <taxon>Actinomycetes</taxon>
        <taxon>Mycobacteriales</taxon>
        <taxon>Mycobacteriaceae</taxon>
        <taxon>Mycobacterium</taxon>
    </lineage>
</organism>
<protein>
    <submittedName>
        <fullName evidence="1">Uncharacterized protein</fullName>
    </submittedName>
</protein>
<dbReference type="AlphaFoldDB" id="A0A2G8B3H9"/>
<dbReference type="Proteomes" id="UP000595446">
    <property type="component" value="Chromosome"/>
</dbReference>
<name>A0A2G8B3H9_9MYCO</name>
<accession>A0A2G8B3H9</accession>
<reference evidence="1 2" key="1">
    <citation type="submission" date="2020-12" db="EMBL/GenBank/DDBJ databases">
        <title>Complete genome sequence of Mycobacterium heckeshornense JCM 15655T, closely related to a pathogenic non-tuberculous mycobacterial species Mycobacterium xenopi.</title>
        <authorList>
            <person name="Yoshida M."/>
            <person name="Fukano H."/>
            <person name="Asakura T."/>
            <person name="Suzuki M."/>
            <person name="Hoshino Y."/>
        </authorList>
    </citation>
    <scope>NUCLEOTIDE SEQUENCE [LARGE SCALE GENOMIC DNA]</scope>
    <source>
        <strain evidence="1 2">JCM 15655</strain>
    </source>
</reference>
<gene>
    <name evidence="1" type="ORF">MHEC_21060</name>
</gene>
<proteinExistence type="predicted"/>
<sequence>MRAAQAGVAQLRAHADDFRRLAEKLDAMRLSDAASDTELMRRLIGDCRSWSQTLRSASSYRECVIWWYRRRRITHDGMTPPDARPPFDRLTEVKARLTGNR</sequence>
<dbReference type="EMBL" id="AP024237">
    <property type="protein sequence ID" value="BCO35673.1"/>
    <property type="molecule type" value="Genomic_DNA"/>
</dbReference>
<dbReference type="STRING" id="110505.ACT16_14190"/>